<protein>
    <submittedName>
        <fullName evidence="3">Uncharacterized protein</fullName>
    </submittedName>
</protein>
<organism evidence="3">
    <name type="scientific">Streptomyces spiramyceticus</name>
    <dbReference type="NCBI Taxonomy" id="299717"/>
    <lineage>
        <taxon>Bacteria</taxon>
        <taxon>Bacillati</taxon>
        <taxon>Actinomycetota</taxon>
        <taxon>Actinomycetes</taxon>
        <taxon>Kitasatosporales</taxon>
        <taxon>Streptomycetaceae</taxon>
        <taxon>Streptomyces</taxon>
    </lineage>
</organism>
<dbReference type="Pfam" id="PF19955">
    <property type="entry name" value="EAD1"/>
    <property type="match status" value="1"/>
</dbReference>
<sequence>MTWCAPPRSTSTTGMHCARPTSMNVRRGRPRAGGGRRVPRTEAMNLTDDEIHELARVFPPGPSARTLLHRAGFPGEHVPSQLGVTPLEFWYTVAAAISAGMVEDGRRQLLVTAGRDFPHNAVFLAVTRARSPVGHVLVVGAGPHGSERVRADRELRAIQQATAGGAIAVDYCPAADVTDLGRVLDVRPDLLHLVCHGEGEQLVFEDPYGDAHRVPARDVAGLLRVYARHAGAELRGLVLASCDSEAVAELFTGVAETVVAHRGPLDDETAVLYARELYGLLEQVPALDDAARIAAEHVAVALGDEYGEQLKANLVVLGPGGER</sequence>
<feature type="domain" description="CHAT" evidence="1">
    <location>
        <begin position="146"/>
        <end position="292"/>
    </location>
</feature>
<dbReference type="Pfam" id="PF12770">
    <property type="entry name" value="CHAT"/>
    <property type="match status" value="1"/>
</dbReference>
<evidence type="ECO:0000313" key="3">
    <source>
        <dbReference type="EMBL" id="QBG49797.1"/>
    </source>
</evidence>
<reference evidence="3" key="1">
    <citation type="journal article" date="2019" name="Microb. Cell Fact.">
        <title>Engineering of leucine-responsive regulatory protein improves spiramycin and bitespiramycin biosynthesis.</title>
        <authorList>
            <person name="Lu Z."/>
            <person name="Zhang X."/>
            <person name="Dai J."/>
            <person name="Wang Y."/>
            <person name="He W."/>
        </authorList>
    </citation>
    <scope>NUCLEOTIDE SEQUENCE</scope>
    <source>
        <strain evidence="3">WSJ</strain>
    </source>
</reference>
<feature type="domain" description="Effector-associated" evidence="2">
    <location>
        <begin position="44"/>
        <end position="128"/>
    </location>
</feature>
<name>A0A411PXH4_9ACTN</name>
<dbReference type="EMBL" id="MH460451">
    <property type="protein sequence ID" value="QBG49797.1"/>
    <property type="molecule type" value="Genomic_DNA"/>
</dbReference>
<proteinExistence type="predicted"/>
<dbReference type="InterPro" id="IPR045430">
    <property type="entry name" value="EAD1"/>
</dbReference>
<gene>
    <name evidence="3" type="primary">bsm44</name>
</gene>
<evidence type="ECO:0000259" key="2">
    <source>
        <dbReference type="Pfam" id="PF19955"/>
    </source>
</evidence>
<evidence type="ECO:0000259" key="1">
    <source>
        <dbReference type="Pfam" id="PF12770"/>
    </source>
</evidence>
<dbReference type="AlphaFoldDB" id="A0A411PXH4"/>
<dbReference type="InterPro" id="IPR024983">
    <property type="entry name" value="CHAT_dom"/>
</dbReference>
<accession>A0A411PXH4</accession>